<evidence type="ECO:0000256" key="3">
    <source>
        <dbReference type="ARBA" id="ARBA00022448"/>
    </source>
</evidence>
<evidence type="ECO:0000259" key="11">
    <source>
        <dbReference type="PROSITE" id="PS50850"/>
    </source>
</evidence>
<dbReference type="OrthoDB" id="9781469at2"/>
<dbReference type="Proteomes" id="UP001519309">
    <property type="component" value="Unassembled WGS sequence"/>
</dbReference>
<dbReference type="GO" id="GO:0005886">
    <property type="term" value="C:plasma membrane"/>
    <property type="evidence" value="ECO:0007669"/>
    <property type="project" value="UniProtKB-SubCell"/>
</dbReference>
<dbReference type="EMBL" id="CP016279">
    <property type="protein sequence ID" value="ANP49612.1"/>
    <property type="molecule type" value="Genomic_DNA"/>
</dbReference>
<feature type="transmembrane region" description="Helical" evidence="10">
    <location>
        <begin position="227"/>
        <end position="245"/>
    </location>
</feature>
<evidence type="ECO:0000256" key="5">
    <source>
        <dbReference type="ARBA" id="ARBA00022692"/>
    </source>
</evidence>
<dbReference type="AlphaFoldDB" id="A0A1B1ASW4"/>
<dbReference type="Proteomes" id="UP000092659">
    <property type="component" value="Chromosome"/>
</dbReference>
<feature type="transmembrane region" description="Helical" evidence="10">
    <location>
        <begin position="329"/>
        <end position="348"/>
    </location>
</feature>
<feature type="transmembrane region" description="Helical" evidence="10">
    <location>
        <begin position="475"/>
        <end position="497"/>
    </location>
</feature>
<dbReference type="Gene3D" id="1.20.1720.10">
    <property type="entry name" value="Multidrug resistance protein D"/>
    <property type="match status" value="1"/>
</dbReference>
<dbReference type="PRINTS" id="PR01036">
    <property type="entry name" value="TCRTETB"/>
</dbReference>
<dbReference type="Pfam" id="PF07690">
    <property type="entry name" value="MFS_1"/>
    <property type="match status" value="1"/>
</dbReference>
<dbReference type="EMBL" id="JAGGLP010000009">
    <property type="protein sequence ID" value="MBP2051933.1"/>
    <property type="molecule type" value="Genomic_DNA"/>
</dbReference>
<evidence type="ECO:0000256" key="7">
    <source>
        <dbReference type="ARBA" id="ARBA00023136"/>
    </source>
</evidence>
<feature type="transmembrane region" description="Helical" evidence="10">
    <location>
        <begin position="101"/>
        <end position="123"/>
    </location>
</feature>
<dbReference type="GO" id="GO:0046677">
    <property type="term" value="P:response to antibiotic"/>
    <property type="evidence" value="ECO:0007669"/>
    <property type="project" value="UniProtKB-KW"/>
</dbReference>
<dbReference type="RefSeq" id="WP_067301023.1">
    <property type="nucleotide sequence ID" value="NZ_CP016279.1"/>
</dbReference>
<evidence type="ECO:0000313" key="14">
    <source>
        <dbReference type="Proteomes" id="UP000092659"/>
    </source>
</evidence>
<keyword evidence="4" id="KW-1003">Cell membrane</keyword>
<evidence type="ECO:0000256" key="1">
    <source>
        <dbReference type="ARBA" id="ARBA00004651"/>
    </source>
</evidence>
<evidence type="ECO:0000313" key="12">
    <source>
        <dbReference type="EMBL" id="ANP49612.1"/>
    </source>
</evidence>
<evidence type="ECO:0000256" key="4">
    <source>
        <dbReference type="ARBA" id="ARBA00022475"/>
    </source>
</evidence>
<dbReference type="NCBIfam" id="TIGR00711">
    <property type="entry name" value="efflux_EmrB"/>
    <property type="match status" value="1"/>
</dbReference>
<dbReference type="PANTHER" id="PTHR42718:SF9">
    <property type="entry name" value="MAJOR FACILITATOR SUPERFAMILY MULTIDRUG TRANSPORTER MFSC"/>
    <property type="match status" value="1"/>
</dbReference>
<evidence type="ECO:0000256" key="10">
    <source>
        <dbReference type="SAM" id="Phobius"/>
    </source>
</evidence>
<feature type="transmembrane region" description="Helical" evidence="10">
    <location>
        <begin position="163"/>
        <end position="186"/>
    </location>
</feature>
<evidence type="ECO:0000256" key="9">
    <source>
        <dbReference type="SAM" id="MobiDB-lite"/>
    </source>
</evidence>
<dbReference type="InterPro" id="IPR036259">
    <property type="entry name" value="MFS_trans_sf"/>
</dbReference>
<dbReference type="SUPFAM" id="SSF103473">
    <property type="entry name" value="MFS general substrate transporter"/>
    <property type="match status" value="1"/>
</dbReference>
<dbReference type="PANTHER" id="PTHR42718">
    <property type="entry name" value="MAJOR FACILITATOR SUPERFAMILY MULTIDRUG TRANSPORTER MFSC"/>
    <property type="match status" value="1"/>
</dbReference>
<dbReference type="GO" id="GO:0022857">
    <property type="term" value="F:transmembrane transporter activity"/>
    <property type="evidence" value="ECO:0007669"/>
    <property type="project" value="InterPro"/>
</dbReference>
<gene>
    <name evidence="12" type="ORF">AVL59_08345</name>
    <name evidence="13" type="ORF">J2Z21_004910</name>
</gene>
<reference evidence="12 14" key="1">
    <citation type="submission" date="2016-06" db="EMBL/GenBank/DDBJ databases">
        <title>Complete genome sequence of Streptomyces griseochromogenes ATCC 14511, the Blasticidin S producer.</title>
        <authorList>
            <person name="Wu L."/>
        </authorList>
    </citation>
    <scope>NUCLEOTIDE SEQUENCE [LARGE SCALE GENOMIC DNA]</scope>
    <source>
        <strain evidence="12 14">ATCC 14511</strain>
    </source>
</reference>
<evidence type="ECO:0000256" key="2">
    <source>
        <dbReference type="ARBA" id="ARBA00008537"/>
    </source>
</evidence>
<feature type="compositionally biased region" description="Basic and acidic residues" evidence="9">
    <location>
        <begin position="507"/>
        <end position="523"/>
    </location>
</feature>
<keyword evidence="3" id="KW-0813">Transport</keyword>
<dbReference type="STRING" id="68214.AVL59_08345"/>
<comment type="similarity">
    <text evidence="2">Belongs to the major facilitator superfamily. EmrB family.</text>
</comment>
<dbReference type="PROSITE" id="PS50850">
    <property type="entry name" value="MFS"/>
    <property type="match status" value="1"/>
</dbReference>
<dbReference type="CDD" id="cd17321">
    <property type="entry name" value="MFS_MMR_MDR_like"/>
    <property type="match status" value="1"/>
</dbReference>
<keyword evidence="6 10" id="KW-1133">Transmembrane helix</keyword>
<feature type="domain" description="Major facilitator superfamily (MFS) profile" evidence="11">
    <location>
        <begin position="10"/>
        <end position="501"/>
    </location>
</feature>
<comment type="subcellular location">
    <subcellularLocation>
        <location evidence="1">Cell membrane</location>
        <topology evidence="1">Multi-pass membrane protein</topology>
    </subcellularLocation>
</comment>
<feature type="transmembrane region" description="Helical" evidence="10">
    <location>
        <begin position="46"/>
        <end position="64"/>
    </location>
</feature>
<feature type="transmembrane region" description="Helical" evidence="10">
    <location>
        <begin position="198"/>
        <end position="215"/>
    </location>
</feature>
<dbReference type="InterPro" id="IPR004638">
    <property type="entry name" value="EmrB-like"/>
</dbReference>
<evidence type="ECO:0000313" key="13">
    <source>
        <dbReference type="EMBL" id="MBP2051933.1"/>
    </source>
</evidence>
<sequence length="523" mass="53797">MSTQRRPAGLITAVFLGTFMALLDMSVVNVALPAMQSHLHARITDIQWVVDGYTLCLSAFMLTGGALGDRFGRKKVFLAGLALFTLSSVLCAAAPNTATLVIGRLLQGTGASTVTPGALSLLAQGFPDQAKRARMIGLWGACSALAVVLGPLLGGALTDSVGWPAIFLINVPLGLIALTAGVKGIAESADPEHAATDPVGQILGIVWLAALTYAVNEAGRDGWTATQNLVLFAVAAVAFLAFVAVERRVSRAMLPVSLFSNQRFVITNIASFMLGFGAYGTFYLLSLYLQQVQGTSAAMTGVKFLPYSAAIAIGSTQAGKLTARFGPRGVMVAGYGLVSVGLLGLLTLTPSTGYGQVGVLFAVLGLGMGLGIAPTNAAAMAAVPRERSGAAASTVNATRQVGTALGIAVLGSLLNARAETSVASNLAHSGSVLDPSERSTAAHLIVTQHGVAPSHLGLNLRTALRYFASGFVDGLHTTLLVAGVATALATVAVLLRLRTPQSAPAREPQRPAEQAREEGRTKA</sequence>
<reference evidence="13 15" key="2">
    <citation type="submission" date="2021-03" db="EMBL/GenBank/DDBJ databases">
        <title>Genomic Encyclopedia of Type Strains, Phase IV (KMG-IV): sequencing the most valuable type-strain genomes for metagenomic binning, comparative biology and taxonomic classification.</title>
        <authorList>
            <person name="Goeker M."/>
        </authorList>
    </citation>
    <scope>NUCLEOTIDE SEQUENCE [LARGE SCALE GENOMIC DNA]</scope>
    <source>
        <strain evidence="13 15">DSM 40499</strain>
    </source>
</reference>
<feature type="transmembrane region" description="Helical" evidence="10">
    <location>
        <begin position="360"/>
        <end position="383"/>
    </location>
</feature>
<evidence type="ECO:0000256" key="8">
    <source>
        <dbReference type="ARBA" id="ARBA00023251"/>
    </source>
</evidence>
<feature type="transmembrane region" description="Helical" evidence="10">
    <location>
        <begin position="135"/>
        <end position="157"/>
    </location>
</feature>
<name>A0A1B1ASW4_9ACTN</name>
<keyword evidence="7 10" id="KW-0472">Membrane</keyword>
<dbReference type="InterPro" id="IPR020846">
    <property type="entry name" value="MFS_dom"/>
</dbReference>
<keyword evidence="5 10" id="KW-0812">Transmembrane</keyword>
<accession>A0A1B1ASW4</accession>
<keyword evidence="15" id="KW-1185">Reference proteome</keyword>
<evidence type="ECO:0000256" key="6">
    <source>
        <dbReference type="ARBA" id="ARBA00022989"/>
    </source>
</evidence>
<organism evidence="12 14">
    <name type="scientific">Streptomyces griseochromogenes</name>
    <dbReference type="NCBI Taxonomy" id="68214"/>
    <lineage>
        <taxon>Bacteria</taxon>
        <taxon>Bacillati</taxon>
        <taxon>Actinomycetota</taxon>
        <taxon>Actinomycetes</taxon>
        <taxon>Kitasatosporales</taxon>
        <taxon>Streptomycetaceae</taxon>
        <taxon>Streptomyces</taxon>
    </lineage>
</organism>
<feature type="region of interest" description="Disordered" evidence="9">
    <location>
        <begin position="501"/>
        <end position="523"/>
    </location>
</feature>
<feature type="transmembrane region" description="Helical" evidence="10">
    <location>
        <begin position="265"/>
        <end position="289"/>
    </location>
</feature>
<dbReference type="KEGG" id="sgs:AVL59_08345"/>
<dbReference type="Gene3D" id="1.20.1250.20">
    <property type="entry name" value="MFS general substrate transporter like domains"/>
    <property type="match status" value="1"/>
</dbReference>
<keyword evidence="8" id="KW-0046">Antibiotic resistance</keyword>
<feature type="transmembrane region" description="Helical" evidence="10">
    <location>
        <begin position="76"/>
        <end position="95"/>
    </location>
</feature>
<dbReference type="InterPro" id="IPR011701">
    <property type="entry name" value="MFS"/>
</dbReference>
<protein>
    <submittedName>
        <fullName evidence="13">EmrB/QacA subfamily drug resistance transporter</fullName>
    </submittedName>
</protein>
<proteinExistence type="inferred from homology"/>
<evidence type="ECO:0000313" key="15">
    <source>
        <dbReference type="Proteomes" id="UP001519309"/>
    </source>
</evidence>